<dbReference type="CDD" id="cd11014">
    <property type="entry name" value="Mavicyanin"/>
    <property type="match status" value="1"/>
</dbReference>
<dbReference type="PROSITE" id="PS00196">
    <property type="entry name" value="COPPER_BLUE"/>
    <property type="match status" value="1"/>
</dbReference>
<dbReference type="Pfam" id="PF02298">
    <property type="entry name" value="Cu_bind_like"/>
    <property type="match status" value="1"/>
</dbReference>
<dbReference type="PROSITE" id="PS51485">
    <property type="entry name" value="PHYTOCYANIN"/>
    <property type="match status" value="1"/>
</dbReference>
<accession>A0AAV5HNK8</accession>
<name>A0AAV5HNK8_9ROSI</name>
<reference evidence="7 8" key="1">
    <citation type="journal article" date="2021" name="Commun. Biol.">
        <title>The genome of Shorea leprosula (Dipterocarpaceae) highlights the ecological relevance of drought in aseasonal tropical rainforests.</title>
        <authorList>
            <person name="Ng K.K.S."/>
            <person name="Kobayashi M.J."/>
            <person name="Fawcett J.A."/>
            <person name="Hatakeyama M."/>
            <person name="Paape T."/>
            <person name="Ng C.H."/>
            <person name="Ang C.C."/>
            <person name="Tnah L.H."/>
            <person name="Lee C.T."/>
            <person name="Nishiyama T."/>
            <person name="Sese J."/>
            <person name="O'Brien M.J."/>
            <person name="Copetti D."/>
            <person name="Mohd Noor M.I."/>
            <person name="Ong R.C."/>
            <person name="Putra M."/>
            <person name="Sireger I.Z."/>
            <person name="Indrioko S."/>
            <person name="Kosugi Y."/>
            <person name="Izuno A."/>
            <person name="Isagi Y."/>
            <person name="Lee S.L."/>
            <person name="Shimizu K.K."/>
        </authorList>
    </citation>
    <scope>NUCLEOTIDE SEQUENCE [LARGE SCALE GENOMIC DNA]</scope>
    <source>
        <strain evidence="7">214</strain>
    </source>
</reference>
<dbReference type="GO" id="GO:0005886">
    <property type="term" value="C:plasma membrane"/>
    <property type="evidence" value="ECO:0007669"/>
    <property type="project" value="TreeGrafter"/>
</dbReference>
<dbReference type="InterPro" id="IPR008972">
    <property type="entry name" value="Cupredoxin"/>
</dbReference>
<keyword evidence="4" id="KW-0472">Membrane</keyword>
<dbReference type="SUPFAM" id="SSF49503">
    <property type="entry name" value="Cupredoxins"/>
    <property type="match status" value="1"/>
</dbReference>
<dbReference type="PANTHER" id="PTHR33021:SF356">
    <property type="entry name" value="MAVICYANIN"/>
    <property type="match status" value="1"/>
</dbReference>
<dbReference type="AlphaFoldDB" id="A0AAV5HNK8"/>
<keyword evidence="1" id="KW-0479">Metal-binding</keyword>
<gene>
    <name evidence="7" type="ORF">SLEP1_g1098</name>
</gene>
<keyword evidence="5" id="KW-0732">Signal</keyword>
<keyword evidence="3" id="KW-0325">Glycoprotein</keyword>
<dbReference type="InterPro" id="IPR003245">
    <property type="entry name" value="Phytocyanin_dom"/>
</dbReference>
<dbReference type="FunFam" id="2.60.40.420:FF:000003">
    <property type="entry name" value="Blue copper"/>
    <property type="match status" value="1"/>
</dbReference>
<evidence type="ECO:0000259" key="6">
    <source>
        <dbReference type="PROSITE" id="PS51485"/>
    </source>
</evidence>
<organism evidence="7 8">
    <name type="scientific">Rubroshorea leprosula</name>
    <dbReference type="NCBI Taxonomy" id="152421"/>
    <lineage>
        <taxon>Eukaryota</taxon>
        <taxon>Viridiplantae</taxon>
        <taxon>Streptophyta</taxon>
        <taxon>Embryophyta</taxon>
        <taxon>Tracheophyta</taxon>
        <taxon>Spermatophyta</taxon>
        <taxon>Magnoliopsida</taxon>
        <taxon>eudicotyledons</taxon>
        <taxon>Gunneridae</taxon>
        <taxon>Pentapetalae</taxon>
        <taxon>rosids</taxon>
        <taxon>malvids</taxon>
        <taxon>Malvales</taxon>
        <taxon>Dipterocarpaceae</taxon>
        <taxon>Rubroshorea</taxon>
    </lineage>
</organism>
<feature type="domain" description="Phytocyanin" evidence="6">
    <location>
        <begin position="16"/>
        <end position="117"/>
    </location>
</feature>
<evidence type="ECO:0000256" key="2">
    <source>
        <dbReference type="ARBA" id="ARBA00023008"/>
    </source>
</evidence>
<dbReference type="InterPro" id="IPR028871">
    <property type="entry name" value="BlueCu_1_BS"/>
</dbReference>
<keyword evidence="8" id="KW-1185">Reference proteome</keyword>
<proteinExistence type="predicted"/>
<evidence type="ECO:0000256" key="5">
    <source>
        <dbReference type="SAM" id="SignalP"/>
    </source>
</evidence>
<keyword evidence="4" id="KW-0812">Transmembrane</keyword>
<sequence length="175" mass="18774">MLFFLMLALFGVSLGAVYKVGDSAGWTTIGNIDYKKWASSHNFHVGDSLIFEYHNQFHNVKQVIHQDFQSCNASSPVATYTSGSDSITLKRAGHYYFLCGTPGHCQAGQKVDILVTSPSLRPAASPAPHGLPPFGLPIDSTAPSPAQSVAPPSHHRLSLLSLAIIASVFLVLLVN</sequence>
<dbReference type="InterPro" id="IPR039391">
    <property type="entry name" value="Phytocyanin-like"/>
</dbReference>
<dbReference type="Gene3D" id="2.60.40.420">
    <property type="entry name" value="Cupredoxins - blue copper proteins"/>
    <property type="match status" value="1"/>
</dbReference>
<evidence type="ECO:0000256" key="4">
    <source>
        <dbReference type="SAM" id="Phobius"/>
    </source>
</evidence>
<keyword evidence="2" id="KW-0186">Copper</keyword>
<dbReference type="InterPro" id="IPR041845">
    <property type="entry name" value="Mavicyanin"/>
</dbReference>
<evidence type="ECO:0000313" key="7">
    <source>
        <dbReference type="EMBL" id="GKU86590.1"/>
    </source>
</evidence>
<dbReference type="PANTHER" id="PTHR33021">
    <property type="entry name" value="BLUE COPPER PROTEIN"/>
    <property type="match status" value="1"/>
</dbReference>
<evidence type="ECO:0000313" key="8">
    <source>
        <dbReference type="Proteomes" id="UP001054252"/>
    </source>
</evidence>
<dbReference type="GO" id="GO:0009055">
    <property type="term" value="F:electron transfer activity"/>
    <property type="evidence" value="ECO:0007669"/>
    <property type="project" value="InterPro"/>
</dbReference>
<keyword evidence="4" id="KW-1133">Transmembrane helix</keyword>
<comment type="caution">
    <text evidence="7">The sequence shown here is derived from an EMBL/GenBank/DDBJ whole genome shotgun (WGS) entry which is preliminary data.</text>
</comment>
<feature type="signal peptide" evidence="5">
    <location>
        <begin position="1"/>
        <end position="15"/>
    </location>
</feature>
<dbReference type="GO" id="GO:0046872">
    <property type="term" value="F:metal ion binding"/>
    <property type="evidence" value="ECO:0007669"/>
    <property type="project" value="UniProtKB-KW"/>
</dbReference>
<feature type="transmembrane region" description="Helical" evidence="4">
    <location>
        <begin position="157"/>
        <end position="174"/>
    </location>
</feature>
<dbReference type="EMBL" id="BPVZ01000001">
    <property type="protein sequence ID" value="GKU86590.1"/>
    <property type="molecule type" value="Genomic_DNA"/>
</dbReference>
<protein>
    <recommendedName>
        <fullName evidence="6">Phytocyanin domain-containing protein</fullName>
    </recommendedName>
</protein>
<evidence type="ECO:0000256" key="3">
    <source>
        <dbReference type="ARBA" id="ARBA00023180"/>
    </source>
</evidence>
<evidence type="ECO:0000256" key="1">
    <source>
        <dbReference type="ARBA" id="ARBA00022723"/>
    </source>
</evidence>
<dbReference type="Proteomes" id="UP001054252">
    <property type="component" value="Unassembled WGS sequence"/>
</dbReference>
<feature type="chain" id="PRO_5043719456" description="Phytocyanin domain-containing protein" evidence="5">
    <location>
        <begin position="16"/>
        <end position="175"/>
    </location>
</feature>